<dbReference type="STRING" id="2656787.A0A370TP30"/>
<sequence length="158" mass="17430">MTLILTRIEIDAPPAVVRAKFLDFENLLNYSPDGFIKSIGPKVEGEALIEGTKMRCVLKGATMEPVCLENSPSAFSWRGALPLGLFTGDHGFRFSPGVSGPETTIFIHEEQFSGLLAFMIGDNWFARSVGLRRKTEAGFKGFNVDLKSVCEQWKQEGV</sequence>
<proteinExistence type="predicted"/>
<dbReference type="AlphaFoldDB" id="A0A370TP30"/>
<accession>A0A370TP30</accession>
<evidence type="ECO:0000313" key="1">
    <source>
        <dbReference type="EMBL" id="RDL37268.1"/>
    </source>
</evidence>
<dbReference type="PANTHER" id="PTHR36166">
    <property type="entry name" value="CHROMOSOME 9, WHOLE GENOME SHOTGUN SEQUENCE"/>
    <property type="match status" value="1"/>
</dbReference>
<dbReference type="EMBL" id="NPIC01000003">
    <property type="protein sequence ID" value="RDL37268.1"/>
    <property type="molecule type" value="Genomic_DNA"/>
</dbReference>
<dbReference type="PANTHER" id="PTHR36166:SF1">
    <property type="entry name" value="SRPBCC DOMAIN-CONTAINING PROTEIN"/>
    <property type="match status" value="1"/>
</dbReference>
<dbReference type="InterPro" id="IPR019587">
    <property type="entry name" value="Polyketide_cyclase/dehydratase"/>
</dbReference>
<dbReference type="SUPFAM" id="SSF55961">
    <property type="entry name" value="Bet v1-like"/>
    <property type="match status" value="1"/>
</dbReference>
<dbReference type="InterPro" id="IPR023393">
    <property type="entry name" value="START-like_dom_sf"/>
</dbReference>
<protein>
    <submittedName>
        <fullName evidence="1">Uncharacterized protein</fullName>
    </submittedName>
</protein>
<dbReference type="Pfam" id="PF10604">
    <property type="entry name" value="Polyketide_cyc2"/>
    <property type="match status" value="1"/>
</dbReference>
<gene>
    <name evidence="1" type="ORF">BP5553_04701</name>
</gene>
<dbReference type="Proteomes" id="UP000254866">
    <property type="component" value="Unassembled WGS sequence"/>
</dbReference>
<evidence type="ECO:0000313" key="2">
    <source>
        <dbReference type="Proteomes" id="UP000254866"/>
    </source>
</evidence>
<organism evidence="1 2">
    <name type="scientific">Venustampulla echinocandica</name>
    <dbReference type="NCBI Taxonomy" id="2656787"/>
    <lineage>
        <taxon>Eukaryota</taxon>
        <taxon>Fungi</taxon>
        <taxon>Dikarya</taxon>
        <taxon>Ascomycota</taxon>
        <taxon>Pezizomycotina</taxon>
        <taxon>Leotiomycetes</taxon>
        <taxon>Helotiales</taxon>
        <taxon>Pleuroascaceae</taxon>
        <taxon>Venustampulla</taxon>
    </lineage>
</organism>
<dbReference type="RefSeq" id="XP_031869924.1">
    <property type="nucleotide sequence ID" value="XM_032013324.1"/>
</dbReference>
<dbReference type="GeneID" id="43597550"/>
<dbReference type="OrthoDB" id="509124at2759"/>
<keyword evidence="2" id="KW-1185">Reference proteome</keyword>
<name>A0A370TP30_9HELO</name>
<comment type="caution">
    <text evidence="1">The sequence shown here is derived from an EMBL/GenBank/DDBJ whole genome shotgun (WGS) entry which is preliminary data.</text>
</comment>
<dbReference type="Gene3D" id="3.30.530.20">
    <property type="match status" value="1"/>
</dbReference>
<dbReference type="CDD" id="cd07822">
    <property type="entry name" value="SRPBCC_4"/>
    <property type="match status" value="1"/>
</dbReference>
<reference evidence="1 2" key="1">
    <citation type="journal article" date="2018" name="IMA Fungus">
        <title>IMA Genome-F 9: Draft genome sequence of Annulohypoxylon stygium, Aspergillus mulundensis, Berkeleyomyces basicola (syn. Thielaviopsis basicola), Ceratocystis smalleyi, two Cercospora beticola strains, Coleophoma cylindrospora, Fusarium fracticaudum, Phialophora cf. hyalina, and Morchella septimelata.</title>
        <authorList>
            <person name="Wingfield B.D."/>
            <person name="Bills G.F."/>
            <person name="Dong Y."/>
            <person name="Huang W."/>
            <person name="Nel W.J."/>
            <person name="Swalarsk-Parry B.S."/>
            <person name="Vaghefi N."/>
            <person name="Wilken P.M."/>
            <person name="An Z."/>
            <person name="de Beer Z.W."/>
            <person name="De Vos L."/>
            <person name="Chen L."/>
            <person name="Duong T.A."/>
            <person name="Gao Y."/>
            <person name="Hammerbacher A."/>
            <person name="Kikkert J.R."/>
            <person name="Li Y."/>
            <person name="Li H."/>
            <person name="Li K."/>
            <person name="Li Q."/>
            <person name="Liu X."/>
            <person name="Ma X."/>
            <person name="Naidoo K."/>
            <person name="Pethybridge S.J."/>
            <person name="Sun J."/>
            <person name="Steenkamp E.T."/>
            <person name="van der Nest M.A."/>
            <person name="van Wyk S."/>
            <person name="Wingfield M.J."/>
            <person name="Xiong C."/>
            <person name="Yue Q."/>
            <person name="Zhang X."/>
        </authorList>
    </citation>
    <scope>NUCLEOTIDE SEQUENCE [LARGE SCALE GENOMIC DNA]</scope>
    <source>
        <strain evidence="1 2">BP 5553</strain>
    </source>
</reference>